<evidence type="ECO:0000313" key="1">
    <source>
        <dbReference type="EMBL" id="KND95687.1"/>
    </source>
</evidence>
<reference evidence="2" key="1">
    <citation type="journal article" date="2015" name="BMC Genomics">
        <title>Draft genome of a commonly misdiagnosed multidrug resistant pathogen Candida auris.</title>
        <authorList>
            <person name="Chatterjee S."/>
            <person name="Alampalli S.V."/>
            <person name="Nageshan R.K."/>
            <person name="Chettiar S.T."/>
            <person name="Joshi S."/>
            <person name="Tatu U.S."/>
        </authorList>
    </citation>
    <scope>NUCLEOTIDE SEQUENCE [LARGE SCALE GENOMIC DNA]</scope>
    <source>
        <strain evidence="2">6684</strain>
    </source>
</reference>
<evidence type="ECO:0000313" key="2">
    <source>
        <dbReference type="Proteomes" id="UP000037122"/>
    </source>
</evidence>
<comment type="caution">
    <text evidence="1">The sequence shown here is derived from an EMBL/GenBank/DDBJ whole genome shotgun (WGS) entry which is preliminary data.</text>
</comment>
<protein>
    <submittedName>
        <fullName evidence="1">Uncharacterized protein</fullName>
    </submittedName>
</protein>
<name>A0A0L0NNG9_CANAR</name>
<accession>A0A0L0NNG9</accession>
<gene>
    <name evidence="1" type="ORF">QG37_08012</name>
</gene>
<sequence>MYHDIQGENANIINAKRAKCWQRYREKKIQMVIIINNARGRGRRRDERSLLASLLAKSAT</sequence>
<dbReference type="AlphaFoldDB" id="A0A0L0NNG9"/>
<dbReference type="Proteomes" id="UP000037122">
    <property type="component" value="Unassembled WGS sequence"/>
</dbReference>
<proteinExistence type="predicted"/>
<dbReference type="EMBL" id="LGST01000066">
    <property type="protein sequence ID" value="KND95687.1"/>
    <property type="molecule type" value="Genomic_DNA"/>
</dbReference>
<organism evidence="1 2">
    <name type="scientific">Candidozyma auris</name>
    <name type="common">Yeast</name>
    <name type="synonym">Candida auris</name>
    <dbReference type="NCBI Taxonomy" id="498019"/>
    <lineage>
        <taxon>Eukaryota</taxon>
        <taxon>Fungi</taxon>
        <taxon>Dikarya</taxon>
        <taxon>Ascomycota</taxon>
        <taxon>Saccharomycotina</taxon>
        <taxon>Pichiomycetes</taxon>
        <taxon>Metschnikowiaceae</taxon>
        <taxon>Candidozyma</taxon>
    </lineage>
</organism>